<gene>
    <name evidence="1" type="ORF">DSCOOX_39200</name>
</gene>
<organism evidence="1 2">
    <name type="scientific">Desulfosarcina ovata subsp. ovata</name>
    <dbReference type="NCBI Taxonomy" id="2752305"/>
    <lineage>
        <taxon>Bacteria</taxon>
        <taxon>Pseudomonadati</taxon>
        <taxon>Thermodesulfobacteriota</taxon>
        <taxon>Desulfobacteria</taxon>
        <taxon>Desulfobacterales</taxon>
        <taxon>Desulfosarcinaceae</taxon>
        <taxon>Desulfosarcina</taxon>
    </lineage>
</organism>
<evidence type="ECO:0000313" key="2">
    <source>
        <dbReference type="Proteomes" id="UP000422108"/>
    </source>
</evidence>
<dbReference type="AlphaFoldDB" id="A0A5K8AFT6"/>
<dbReference type="PANTHER" id="PTHR35866">
    <property type="entry name" value="PUTATIVE-RELATED"/>
    <property type="match status" value="1"/>
</dbReference>
<evidence type="ECO:0000313" key="1">
    <source>
        <dbReference type="EMBL" id="BBO90740.1"/>
    </source>
</evidence>
<keyword evidence="2" id="KW-1185">Reference proteome</keyword>
<sequence length="248" mass="28130">MRDPVFPLSKHQTFRFRCSPEVACFNACCRDLQQVLTPYDILCLKQYTEMSSSEFLKRYTEASTGPGTGLPVVSLRFADAADLACPFVSDAGCWVYPARPASCRTYPLARGVSYNRETGKRVEHWALIREPHCRGFDSGPEQTIDRWVEGQQIAEHNRMNDRMLSLISDKNRFRPGPLKPSESQLVYTALYDLDVFRETLFTTGKPVKNLGGIKNMDQARSDDSALLTVAMAWVRENVFTLSQENDAR</sequence>
<name>A0A5K8AFT6_9BACT</name>
<dbReference type="EMBL" id="AP021879">
    <property type="protein sequence ID" value="BBO90740.1"/>
    <property type="molecule type" value="Genomic_DNA"/>
</dbReference>
<accession>A0A5K8AFT6</accession>
<dbReference type="PANTHER" id="PTHR35866:SF1">
    <property type="entry name" value="YKGJ FAMILY CYSTEINE CLUSTER PROTEIN"/>
    <property type="match status" value="1"/>
</dbReference>
<dbReference type="RefSeq" id="WP_155311759.1">
    <property type="nucleotide sequence ID" value="NZ_AP021879.1"/>
</dbReference>
<protein>
    <submittedName>
        <fullName evidence="1">Zinc/iron-chelating domain-containing protein</fullName>
    </submittedName>
</protein>
<dbReference type="Pfam" id="PF03692">
    <property type="entry name" value="CxxCxxCC"/>
    <property type="match status" value="1"/>
</dbReference>
<reference evidence="1 2" key="1">
    <citation type="submission" date="2019-11" db="EMBL/GenBank/DDBJ databases">
        <title>Comparative genomics of hydrocarbon-degrading Desulfosarcina strains.</title>
        <authorList>
            <person name="Watanabe M."/>
            <person name="Kojima H."/>
            <person name="Fukui M."/>
        </authorList>
    </citation>
    <scope>NUCLEOTIDE SEQUENCE [LARGE SCALE GENOMIC DNA]</scope>
    <source>
        <strain evidence="2">oXyS1</strain>
    </source>
</reference>
<proteinExistence type="predicted"/>
<dbReference type="InterPro" id="IPR005358">
    <property type="entry name" value="Puta_zinc/iron-chelating_dom"/>
</dbReference>
<dbReference type="Proteomes" id="UP000422108">
    <property type="component" value="Chromosome"/>
</dbReference>